<evidence type="ECO:0000313" key="12">
    <source>
        <dbReference type="Proteomes" id="UP000192917"/>
    </source>
</evidence>
<dbReference type="InterPro" id="IPR007387">
    <property type="entry name" value="TRAP_DctQ"/>
</dbReference>
<dbReference type="GO" id="GO:0022857">
    <property type="term" value="F:transmembrane transporter activity"/>
    <property type="evidence" value="ECO:0007669"/>
    <property type="project" value="UniProtKB-UniRule"/>
</dbReference>
<proteinExistence type="inferred from homology"/>
<keyword evidence="2 9" id="KW-0813">Transport</keyword>
<organism evidence="11 12">
    <name type="scientific">Tistlia consotensis USBA 355</name>
    <dbReference type="NCBI Taxonomy" id="560819"/>
    <lineage>
        <taxon>Bacteria</taxon>
        <taxon>Pseudomonadati</taxon>
        <taxon>Pseudomonadota</taxon>
        <taxon>Alphaproteobacteria</taxon>
        <taxon>Rhodospirillales</taxon>
        <taxon>Rhodovibrionaceae</taxon>
        <taxon>Tistlia</taxon>
    </lineage>
</organism>
<accession>A0A1Y6C678</accession>
<sequence>MTPAESESRAGAGRWERVLLNGFAVLLLLLMLCICAQVLCSALDLNPLATFQTALPLLGRALTINSLLDLQWHLLVVIGLLPAGLVWRRDGHVRVDFLYAGFRARTKAGVDLAGLLVFTLPFLLLSVPAGWSFMLRAWSSSEMSPNGGLTDRFLVKSLLPAGLAILLLVALLDLWPLGRRLLGRR</sequence>
<dbReference type="RefSeq" id="WP_159460260.1">
    <property type="nucleotide sequence ID" value="NZ_FWZX01000017.1"/>
</dbReference>
<dbReference type="Proteomes" id="UP000192917">
    <property type="component" value="Unassembled WGS sequence"/>
</dbReference>
<feature type="transmembrane region" description="Helical" evidence="9">
    <location>
        <begin position="153"/>
        <end position="175"/>
    </location>
</feature>
<name>A0A1Y6C678_9PROT</name>
<feature type="transmembrane region" description="Helical" evidence="9">
    <location>
        <begin position="18"/>
        <end position="39"/>
    </location>
</feature>
<dbReference type="STRING" id="560819.SAMN05428998_11721"/>
<comment type="subcellular location">
    <subcellularLocation>
        <location evidence="1 9">Cell inner membrane</location>
        <topology evidence="1 9">Multi-pass membrane protein</topology>
    </subcellularLocation>
</comment>
<keyword evidence="3" id="KW-1003">Cell membrane</keyword>
<keyword evidence="6 9" id="KW-1133">Transmembrane helix</keyword>
<evidence type="ECO:0000256" key="5">
    <source>
        <dbReference type="ARBA" id="ARBA00022692"/>
    </source>
</evidence>
<dbReference type="PANTHER" id="PTHR35011">
    <property type="entry name" value="2,3-DIKETO-L-GULONATE TRAP TRANSPORTER SMALL PERMEASE PROTEIN YIAM"/>
    <property type="match status" value="1"/>
</dbReference>
<evidence type="ECO:0000256" key="2">
    <source>
        <dbReference type="ARBA" id="ARBA00022448"/>
    </source>
</evidence>
<evidence type="ECO:0000256" key="9">
    <source>
        <dbReference type="RuleBase" id="RU369079"/>
    </source>
</evidence>
<keyword evidence="5 9" id="KW-0812">Transmembrane</keyword>
<evidence type="ECO:0000256" key="7">
    <source>
        <dbReference type="ARBA" id="ARBA00023136"/>
    </source>
</evidence>
<dbReference type="AlphaFoldDB" id="A0A1Y6C678"/>
<dbReference type="GO" id="GO:0005886">
    <property type="term" value="C:plasma membrane"/>
    <property type="evidence" value="ECO:0007669"/>
    <property type="project" value="UniProtKB-SubCell"/>
</dbReference>
<comment type="subunit">
    <text evidence="9">The complex comprises the extracytoplasmic solute receptor protein and the two transmembrane proteins.</text>
</comment>
<dbReference type="PANTHER" id="PTHR35011:SF4">
    <property type="entry name" value="SLL1102 PROTEIN"/>
    <property type="match status" value="1"/>
</dbReference>
<reference evidence="11 12" key="1">
    <citation type="submission" date="2017-04" db="EMBL/GenBank/DDBJ databases">
        <authorList>
            <person name="Afonso C.L."/>
            <person name="Miller P.J."/>
            <person name="Scott M.A."/>
            <person name="Spackman E."/>
            <person name="Goraichik I."/>
            <person name="Dimitrov K.M."/>
            <person name="Suarez D.L."/>
            <person name="Swayne D.E."/>
        </authorList>
    </citation>
    <scope>NUCLEOTIDE SEQUENCE [LARGE SCALE GENOMIC DNA]</scope>
    <source>
        <strain evidence="11 12">USBA 355</strain>
    </source>
</reference>
<evidence type="ECO:0000256" key="8">
    <source>
        <dbReference type="ARBA" id="ARBA00038436"/>
    </source>
</evidence>
<evidence type="ECO:0000256" key="3">
    <source>
        <dbReference type="ARBA" id="ARBA00022475"/>
    </source>
</evidence>
<evidence type="ECO:0000259" key="10">
    <source>
        <dbReference type="Pfam" id="PF04290"/>
    </source>
</evidence>
<dbReference type="EMBL" id="FWZX01000017">
    <property type="protein sequence ID" value="SMF47689.1"/>
    <property type="molecule type" value="Genomic_DNA"/>
</dbReference>
<evidence type="ECO:0000256" key="1">
    <source>
        <dbReference type="ARBA" id="ARBA00004429"/>
    </source>
</evidence>
<keyword evidence="12" id="KW-1185">Reference proteome</keyword>
<keyword evidence="7 9" id="KW-0472">Membrane</keyword>
<dbReference type="InterPro" id="IPR055348">
    <property type="entry name" value="DctQ"/>
</dbReference>
<feature type="transmembrane region" description="Helical" evidence="9">
    <location>
        <begin position="70"/>
        <end position="87"/>
    </location>
</feature>
<comment type="similarity">
    <text evidence="8 9">Belongs to the TRAP transporter small permease family.</text>
</comment>
<keyword evidence="4 9" id="KW-0997">Cell inner membrane</keyword>
<comment type="function">
    <text evidence="9">Part of the tripartite ATP-independent periplasmic (TRAP) transport system.</text>
</comment>
<gene>
    <name evidence="11" type="ORF">SAMN05428998_11721</name>
</gene>
<feature type="transmembrane region" description="Helical" evidence="9">
    <location>
        <begin position="108"/>
        <end position="133"/>
    </location>
</feature>
<protein>
    <recommendedName>
        <fullName evidence="9">TRAP transporter small permease protein</fullName>
    </recommendedName>
</protein>
<evidence type="ECO:0000256" key="4">
    <source>
        <dbReference type="ARBA" id="ARBA00022519"/>
    </source>
</evidence>
<dbReference type="Pfam" id="PF04290">
    <property type="entry name" value="DctQ"/>
    <property type="match status" value="1"/>
</dbReference>
<evidence type="ECO:0000256" key="6">
    <source>
        <dbReference type="ARBA" id="ARBA00022989"/>
    </source>
</evidence>
<evidence type="ECO:0000313" key="11">
    <source>
        <dbReference type="EMBL" id="SMF47689.1"/>
    </source>
</evidence>
<feature type="domain" description="Tripartite ATP-independent periplasmic transporters DctQ component" evidence="10">
    <location>
        <begin position="68"/>
        <end position="175"/>
    </location>
</feature>